<proteinExistence type="inferred from homology"/>
<dbReference type="PANTHER" id="PTHR12176:SF80">
    <property type="entry name" value="EEF1A LYSINE METHYLTRANSFERASE 4"/>
    <property type="match status" value="1"/>
</dbReference>
<name>A0ABP0QDW2_9DINO</name>
<dbReference type="CDD" id="cd02440">
    <property type="entry name" value="AdoMet_MTases"/>
    <property type="match status" value="1"/>
</dbReference>
<reference evidence="6 7" key="1">
    <citation type="submission" date="2024-02" db="EMBL/GenBank/DDBJ databases">
        <authorList>
            <person name="Chen Y."/>
            <person name="Shah S."/>
            <person name="Dougan E. K."/>
            <person name="Thang M."/>
            <person name="Chan C."/>
        </authorList>
    </citation>
    <scope>NUCLEOTIDE SEQUENCE [LARGE SCALE GENOMIC DNA]</scope>
</reference>
<feature type="domain" description="Methyltransferase type 11" evidence="4">
    <location>
        <begin position="79"/>
        <end position="181"/>
    </location>
</feature>
<sequence>MHCYGDLCGSISQLRDAFRRRIALFRGDSSRSWLGRKEYWDAAYASGRYKQSYEWNQTCETIWPYVTQMLGTRLDSAVLHVGCGNSQLGRLLHNAGFQHVVNVDYSEVVIAMMQQKEPSLCFICADCAEPGALGSAECYDFALDKGAIDSLFESNCELMWERGSSMIREVHRVLRPGGQYLVISNGGIGREVLEATFAQVESEEIEGYACDLYYKLITILRCTK</sequence>
<accession>A0ABP0QDW2</accession>
<evidence type="ECO:0000259" key="4">
    <source>
        <dbReference type="Pfam" id="PF08241"/>
    </source>
</evidence>
<evidence type="ECO:0000313" key="7">
    <source>
        <dbReference type="Proteomes" id="UP001642464"/>
    </source>
</evidence>
<keyword evidence="7" id="KW-1185">Reference proteome</keyword>
<protein>
    <submittedName>
        <fullName evidence="6">EEF1A lysine and N-terminal methyltransferase (EEF1A-KNMT) (Methyltransferase-like protein 13)</fullName>
    </submittedName>
</protein>
<keyword evidence="2" id="KW-0489">Methyltransferase</keyword>
<organism evidence="6 7">
    <name type="scientific">Durusdinium trenchii</name>
    <dbReference type="NCBI Taxonomy" id="1381693"/>
    <lineage>
        <taxon>Eukaryota</taxon>
        <taxon>Sar</taxon>
        <taxon>Alveolata</taxon>
        <taxon>Dinophyceae</taxon>
        <taxon>Suessiales</taxon>
        <taxon>Symbiodiniaceae</taxon>
        <taxon>Durusdinium</taxon>
    </lineage>
</organism>
<dbReference type="PANTHER" id="PTHR12176">
    <property type="entry name" value="SAM-DEPENDENT METHYLTRANSFERASE SUPERFAMILY PROTEIN"/>
    <property type="match status" value="1"/>
</dbReference>
<comment type="caution">
    <text evidence="6">The sequence shown here is derived from an EMBL/GenBank/DDBJ whole genome shotgun (WGS) entry which is preliminary data.</text>
</comment>
<dbReference type="InterPro" id="IPR029063">
    <property type="entry name" value="SAM-dependent_MTases_sf"/>
</dbReference>
<dbReference type="InterPro" id="IPR051419">
    <property type="entry name" value="Lys/N-term_MeTrsfase_sf"/>
</dbReference>
<dbReference type="Gene3D" id="3.40.50.150">
    <property type="entry name" value="Vaccinia Virus protein VP39"/>
    <property type="match status" value="1"/>
</dbReference>
<evidence type="ECO:0000313" key="5">
    <source>
        <dbReference type="EMBL" id="CAK9001489.1"/>
    </source>
</evidence>
<evidence type="ECO:0000313" key="6">
    <source>
        <dbReference type="EMBL" id="CAK9085177.1"/>
    </source>
</evidence>
<dbReference type="EMBL" id="CAXAMM010039252">
    <property type="protein sequence ID" value="CAK9085177.1"/>
    <property type="molecule type" value="Genomic_DNA"/>
</dbReference>
<dbReference type="EMBL" id="CAXAMM010003858">
    <property type="protein sequence ID" value="CAK9001489.1"/>
    <property type="molecule type" value="Genomic_DNA"/>
</dbReference>
<gene>
    <name evidence="6" type="ORF">SCF082_LOCUS40356</name>
    <name evidence="5" type="ORF">SCF082_LOCUS6945</name>
</gene>
<dbReference type="Pfam" id="PF08241">
    <property type="entry name" value="Methyltransf_11"/>
    <property type="match status" value="1"/>
</dbReference>
<dbReference type="InterPro" id="IPR013216">
    <property type="entry name" value="Methyltransf_11"/>
</dbReference>
<dbReference type="Proteomes" id="UP001642464">
    <property type="component" value="Unassembled WGS sequence"/>
</dbReference>
<evidence type="ECO:0000256" key="3">
    <source>
        <dbReference type="ARBA" id="ARBA00022679"/>
    </source>
</evidence>
<evidence type="ECO:0000256" key="2">
    <source>
        <dbReference type="ARBA" id="ARBA00022603"/>
    </source>
</evidence>
<evidence type="ECO:0000256" key="1">
    <source>
        <dbReference type="ARBA" id="ARBA00008361"/>
    </source>
</evidence>
<comment type="similarity">
    <text evidence="1">Belongs to the methyltransferase superfamily.</text>
</comment>
<dbReference type="SUPFAM" id="SSF53335">
    <property type="entry name" value="S-adenosyl-L-methionine-dependent methyltransferases"/>
    <property type="match status" value="1"/>
</dbReference>
<keyword evidence="3" id="KW-0808">Transferase</keyword>